<dbReference type="PANTHER" id="PTHR33352:SF3">
    <property type="entry name" value="SLR1612 PROTEIN"/>
    <property type="match status" value="1"/>
</dbReference>
<dbReference type="Pfam" id="PF05685">
    <property type="entry name" value="Uma2"/>
    <property type="match status" value="1"/>
</dbReference>
<comment type="caution">
    <text evidence="2">The sequence shown here is derived from an EMBL/GenBank/DDBJ whole genome shotgun (WGS) entry which is preliminary data.</text>
</comment>
<dbReference type="AlphaFoldDB" id="A0A947DEC0"/>
<keyword evidence="2" id="KW-0255">Endonuclease</keyword>
<keyword evidence="3" id="KW-1185">Reference proteome</keyword>
<evidence type="ECO:0000259" key="1">
    <source>
        <dbReference type="Pfam" id="PF05685"/>
    </source>
</evidence>
<keyword evidence="2" id="KW-0378">Hydrolase</keyword>
<feature type="domain" description="Putative restriction endonuclease" evidence="1">
    <location>
        <begin position="25"/>
        <end position="196"/>
    </location>
</feature>
<gene>
    <name evidence="2" type="ORF">IXB50_06315</name>
</gene>
<dbReference type="PANTHER" id="PTHR33352">
    <property type="entry name" value="SLR1095 PROTEIN"/>
    <property type="match status" value="1"/>
</dbReference>
<protein>
    <submittedName>
        <fullName evidence="2">Uma2 family endonuclease</fullName>
    </submittedName>
</protein>
<keyword evidence="2" id="KW-0540">Nuclease</keyword>
<dbReference type="RefSeq" id="WP_246564147.1">
    <property type="nucleotide sequence ID" value="NZ_JADOES010000008.1"/>
</dbReference>
<dbReference type="EMBL" id="JADOES010000008">
    <property type="protein sequence ID" value="MBT9315033.1"/>
    <property type="molecule type" value="Genomic_DNA"/>
</dbReference>
<sequence>MITTPLHIPQSDPPRPASEILPTMYDLPSENPEEPGLPDEFHDHQPELLSITLKLADYSADHYFTGKDLNLYYDVRHPNWYKRTDWFLSVGVPRLYENKDMRLSYVVWQEGVNPFVVVELLSPGTRKEDLGEVQPEPGCPPPKWTVYEKILRVPYYIVFDRYSDDFRAFKLNAGSYEALSLPEGRLWLPELKVGLGLWHGSYKQVERLWLRWYDDTGNWLPTPAERADTAESELAQLKRLLQSKGIDPTEL</sequence>
<proteinExistence type="predicted"/>
<reference evidence="2" key="2">
    <citation type="journal article" date="2021" name="Mar. Drugs">
        <title>Genome Reduction and Secondary Metabolism of the Marine Sponge-Associated Cyanobacterium Leptothoe.</title>
        <authorList>
            <person name="Konstantinou D."/>
            <person name="Popin R.V."/>
            <person name="Fewer D.P."/>
            <person name="Sivonen K."/>
            <person name="Gkelis S."/>
        </authorList>
    </citation>
    <scope>NUCLEOTIDE SEQUENCE</scope>
    <source>
        <strain evidence="2">TAU-MAC 1115</strain>
    </source>
</reference>
<dbReference type="CDD" id="cd06260">
    <property type="entry name" value="DUF820-like"/>
    <property type="match status" value="1"/>
</dbReference>
<evidence type="ECO:0000313" key="2">
    <source>
        <dbReference type="EMBL" id="MBT9315033.1"/>
    </source>
</evidence>
<evidence type="ECO:0000313" key="3">
    <source>
        <dbReference type="Proteomes" id="UP000717364"/>
    </source>
</evidence>
<reference evidence="2" key="1">
    <citation type="submission" date="2020-11" db="EMBL/GenBank/DDBJ databases">
        <authorList>
            <person name="Konstantinou D."/>
            <person name="Gkelis S."/>
            <person name="Popin R."/>
            <person name="Fewer D."/>
            <person name="Sivonen K."/>
        </authorList>
    </citation>
    <scope>NUCLEOTIDE SEQUENCE</scope>
    <source>
        <strain evidence="2">TAU-MAC 1115</strain>
    </source>
</reference>
<dbReference type="Proteomes" id="UP000717364">
    <property type="component" value="Unassembled WGS sequence"/>
</dbReference>
<name>A0A947DEC0_9CYAN</name>
<dbReference type="GO" id="GO:0004519">
    <property type="term" value="F:endonuclease activity"/>
    <property type="evidence" value="ECO:0007669"/>
    <property type="project" value="UniProtKB-KW"/>
</dbReference>
<organism evidence="2 3">
    <name type="scientific">Leptothoe spongobia TAU-MAC 1115</name>
    <dbReference type="NCBI Taxonomy" id="1967444"/>
    <lineage>
        <taxon>Bacteria</taxon>
        <taxon>Bacillati</taxon>
        <taxon>Cyanobacteriota</taxon>
        <taxon>Cyanophyceae</taxon>
        <taxon>Nodosilineales</taxon>
        <taxon>Cymatolegaceae</taxon>
        <taxon>Leptothoe</taxon>
        <taxon>Leptothoe spongobia</taxon>
    </lineage>
</organism>
<accession>A0A947DEC0</accession>
<dbReference type="InterPro" id="IPR008538">
    <property type="entry name" value="Uma2"/>
</dbReference>